<keyword evidence="3" id="KW-1185">Reference proteome</keyword>
<evidence type="ECO:0000313" key="2">
    <source>
        <dbReference type="EMBL" id="UYV80106.1"/>
    </source>
</evidence>
<accession>A0ABY6LG47</accession>
<dbReference type="Proteomes" id="UP001235939">
    <property type="component" value="Chromosome 18"/>
</dbReference>
<sequence length="97" mass="10885">MRGIAGDPLAIFHQALQRWQRRHGRTSLSILRRFKPSVPVPSTSQLPSQSKPHLTITKQTATPTKETQNKIAPSIQSSTSMTQPMQPLKTSQEKLKK</sequence>
<organism evidence="2 3">
    <name type="scientific">Cordylochernes scorpioides</name>
    <dbReference type="NCBI Taxonomy" id="51811"/>
    <lineage>
        <taxon>Eukaryota</taxon>
        <taxon>Metazoa</taxon>
        <taxon>Ecdysozoa</taxon>
        <taxon>Arthropoda</taxon>
        <taxon>Chelicerata</taxon>
        <taxon>Arachnida</taxon>
        <taxon>Pseudoscorpiones</taxon>
        <taxon>Cheliferoidea</taxon>
        <taxon>Chernetidae</taxon>
        <taxon>Cordylochernes</taxon>
    </lineage>
</organism>
<proteinExistence type="predicted"/>
<evidence type="ECO:0000256" key="1">
    <source>
        <dbReference type="SAM" id="MobiDB-lite"/>
    </source>
</evidence>
<feature type="region of interest" description="Disordered" evidence="1">
    <location>
        <begin position="37"/>
        <end position="97"/>
    </location>
</feature>
<dbReference type="EMBL" id="CP092880">
    <property type="protein sequence ID" value="UYV80106.1"/>
    <property type="molecule type" value="Genomic_DNA"/>
</dbReference>
<protein>
    <submittedName>
        <fullName evidence="2">Uncharacterized protein</fullName>
    </submittedName>
</protein>
<name>A0ABY6LG47_9ARAC</name>
<reference evidence="2 3" key="1">
    <citation type="submission" date="2022-01" db="EMBL/GenBank/DDBJ databases">
        <title>A chromosomal length assembly of Cordylochernes scorpioides.</title>
        <authorList>
            <person name="Zeh D."/>
            <person name="Zeh J."/>
        </authorList>
    </citation>
    <scope>NUCLEOTIDE SEQUENCE [LARGE SCALE GENOMIC DNA]</scope>
    <source>
        <strain evidence="2">IN4F17</strain>
        <tissue evidence="2">Whole Body</tissue>
    </source>
</reference>
<gene>
    <name evidence="2" type="ORF">LAZ67_18001718</name>
</gene>
<evidence type="ECO:0000313" key="3">
    <source>
        <dbReference type="Proteomes" id="UP001235939"/>
    </source>
</evidence>
<feature type="compositionally biased region" description="Polar residues" evidence="1">
    <location>
        <begin position="40"/>
        <end position="90"/>
    </location>
</feature>